<dbReference type="Pfam" id="PF06778">
    <property type="entry name" value="Chlor_dismutase"/>
    <property type="match status" value="1"/>
</dbReference>
<evidence type="ECO:0000313" key="5">
    <source>
        <dbReference type="Proteomes" id="UP000019141"/>
    </source>
</evidence>
<comment type="caution">
    <text evidence="4">The sequence shown here is derived from an EMBL/GenBank/DDBJ whole genome shotgun (WGS) entry which is preliminary data.</text>
</comment>
<dbReference type="SUPFAM" id="SSF54909">
    <property type="entry name" value="Dimeric alpha+beta barrel"/>
    <property type="match status" value="1"/>
</dbReference>
<evidence type="ECO:0000313" key="4">
    <source>
        <dbReference type="EMBL" id="ETW94103.1"/>
    </source>
</evidence>
<keyword evidence="2" id="KW-0479">Metal-binding</keyword>
<gene>
    <name evidence="4" type="ORF">ETSY1_36315</name>
</gene>
<dbReference type="Gene3D" id="3.30.70.1030">
    <property type="entry name" value="Apc35880, domain 1"/>
    <property type="match status" value="2"/>
</dbReference>
<sequence length="275" mass="31508">MTTVEAPETIEGWYVQHDLFTFQWSQWRTFAPAKRHQLVEEAAAWLKVQTQTEAGDSAAFNVVGHKGDLLLTHFRPSLEALNQVKVSLRQTEFFSYLEPVYGYLSVIELGMYEVIGVVKRQLSAQGLEEGSDAYNAAYQEALQQQKEALQDRLYPEIPAGRYQCFYPMNKRRGETHNWYTLSMDERRSLMRGHGMTGRKYAGRVKQIISGSVGFDDWEWGVSLFADDPLVFKKLVYEMRFDTASSLYGEFGEFFVGIRFEPEQFGDVLSGTLTAP</sequence>
<keyword evidence="5" id="KW-1185">Reference proteome</keyword>
<evidence type="ECO:0008006" key="6">
    <source>
        <dbReference type="Google" id="ProtNLM"/>
    </source>
</evidence>
<evidence type="ECO:0000256" key="3">
    <source>
        <dbReference type="ARBA" id="ARBA00023004"/>
    </source>
</evidence>
<dbReference type="PANTHER" id="PTHR36843:SF1">
    <property type="entry name" value="COPROHEME DECARBOXYLASE"/>
    <property type="match status" value="1"/>
</dbReference>
<proteinExistence type="predicted"/>
<dbReference type="PANTHER" id="PTHR36843">
    <property type="entry name" value="HEME-DEPENDENT PEROXIDASE YWFI-RELATED"/>
    <property type="match status" value="1"/>
</dbReference>
<evidence type="ECO:0000256" key="1">
    <source>
        <dbReference type="ARBA" id="ARBA00022617"/>
    </source>
</evidence>
<dbReference type="AlphaFoldDB" id="W4L7P8"/>
<dbReference type="EMBL" id="AZHW01001119">
    <property type="protein sequence ID" value="ETW94103.1"/>
    <property type="molecule type" value="Genomic_DNA"/>
</dbReference>
<dbReference type="GO" id="GO:0046872">
    <property type="term" value="F:metal ion binding"/>
    <property type="evidence" value="ECO:0007669"/>
    <property type="project" value="UniProtKB-KW"/>
</dbReference>
<dbReference type="InterPro" id="IPR010644">
    <property type="entry name" value="ChdC/CLD"/>
</dbReference>
<keyword evidence="1" id="KW-0349">Heme</keyword>
<dbReference type="Proteomes" id="UP000019141">
    <property type="component" value="Unassembled WGS sequence"/>
</dbReference>
<dbReference type="GO" id="GO:0016491">
    <property type="term" value="F:oxidoreductase activity"/>
    <property type="evidence" value="ECO:0007669"/>
    <property type="project" value="InterPro"/>
</dbReference>
<keyword evidence="3" id="KW-0408">Iron</keyword>
<dbReference type="NCBIfam" id="NF008913">
    <property type="entry name" value="PRK12276.1"/>
    <property type="match status" value="1"/>
</dbReference>
<evidence type="ECO:0000256" key="2">
    <source>
        <dbReference type="ARBA" id="ARBA00022723"/>
    </source>
</evidence>
<dbReference type="GO" id="GO:0020037">
    <property type="term" value="F:heme binding"/>
    <property type="evidence" value="ECO:0007669"/>
    <property type="project" value="InterPro"/>
</dbReference>
<accession>W4L7P8</accession>
<name>W4L7P8_ENTF1</name>
<protein>
    <recommendedName>
        <fullName evidence="6">Coproheme III oxidative decarboxylase</fullName>
    </recommendedName>
</protein>
<dbReference type="HOGENOM" id="CLU_063226_1_0_7"/>
<dbReference type="PATRIC" id="fig|1429438.4.peg.6827"/>
<dbReference type="InterPro" id="IPR011008">
    <property type="entry name" value="Dimeric_a/b-barrel"/>
</dbReference>
<organism evidence="4 5">
    <name type="scientific">Entotheonella factor</name>
    <dbReference type="NCBI Taxonomy" id="1429438"/>
    <lineage>
        <taxon>Bacteria</taxon>
        <taxon>Pseudomonadati</taxon>
        <taxon>Nitrospinota/Tectimicrobiota group</taxon>
        <taxon>Candidatus Tectimicrobiota</taxon>
        <taxon>Candidatus Entotheonellia</taxon>
        <taxon>Candidatus Entotheonellales</taxon>
        <taxon>Candidatus Entotheonellaceae</taxon>
        <taxon>Candidatus Entotheonella</taxon>
    </lineage>
</organism>
<reference evidence="4 5" key="1">
    <citation type="journal article" date="2014" name="Nature">
        <title>An environmental bacterial taxon with a large and distinct metabolic repertoire.</title>
        <authorList>
            <person name="Wilson M.C."/>
            <person name="Mori T."/>
            <person name="Ruckert C."/>
            <person name="Uria A.R."/>
            <person name="Helf M.J."/>
            <person name="Takada K."/>
            <person name="Gernert C."/>
            <person name="Steffens U.A."/>
            <person name="Heycke N."/>
            <person name="Schmitt S."/>
            <person name="Rinke C."/>
            <person name="Helfrich E.J."/>
            <person name="Brachmann A.O."/>
            <person name="Gurgui C."/>
            <person name="Wakimoto T."/>
            <person name="Kracht M."/>
            <person name="Crusemann M."/>
            <person name="Hentschel U."/>
            <person name="Abe I."/>
            <person name="Matsunaga S."/>
            <person name="Kalinowski J."/>
            <person name="Takeyama H."/>
            <person name="Piel J."/>
        </authorList>
    </citation>
    <scope>NUCLEOTIDE SEQUENCE [LARGE SCALE GENOMIC DNA]</scope>
    <source>
        <strain evidence="5">TSY1</strain>
    </source>
</reference>